<evidence type="ECO:0000313" key="2">
    <source>
        <dbReference type="EMBL" id="QWQ20528.1"/>
    </source>
</evidence>
<dbReference type="Proteomes" id="UP000682358">
    <property type="component" value="Chromosome"/>
</dbReference>
<sequence>MARVQLLKSALFNVSIKDNSVLERTIEHNDDFVRYCKNVLQELVDTKRNKSYKFKDTNELVPRHVVSLIENQDDWEERTKNIAEKLLNVEIDVQARMEHLDIEIQKGALLILLLLIDNEKRFAILKIEHNGFLDENDVKLKQGLPEKTRLQKTCLACINSNNNEIEQLLISDSGKGISEYWWNRFLSTEELSNSEKNTTNAFMSIDNFLRKEIKDKSPADYWLIRNDTISYFRNNETFAFNDFVEKIKSHKFENEELENQKDQFITKLNKLPEDNRKGFDTQFELSAKVLKARMKKTIILDENFELKINGEITDFSNKIKADIDSVGKYIKIYTDKGYKEFGGIEDE</sequence>
<feature type="coiled-coil region" evidence="1">
    <location>
        <begin position="240"/>
        <end position="274"/>
    </location>
</feature>
<proteinExistence type="predicted"/>
<keyword evidence="1" id="KW-0175">Coiled coil</keyword>
<dbReference type="AlphaFoldDB" id="A0AAJ4NIM3"/>
<name>A0AAJ4NIM3_PRORE</name>
<gene>
    <name evidence="2" type="ORF">KOF27_18455</name>
</gene>
<protein>
    <submittedName>
        <fullName evidence="2">Nucleoid-associated protein</fullName>
    </submittedName>
</protein>
<organism evidence="2 3">
    <name type="scientific">Providencia rettgeri</name>
    <dbReference type="NCBI Taxonomy" id="587"/>
    <lineage>
        <taxon>Bacteria</taxon>
        <taxon>Pseudomonadati</taxon>
        <taxon>Pseudomonadota</taxon>
        <taxon>Gammaproteobacteria</taxon>
        <taxon>Enterobacterales</taxon>
        <taxon>Morganellaceae</taxon>
        <taxon>Providencia</taxon>
    </lineage>
</organism>
<accession>A0AAJ4NIM3</accession>
<dbReference type="RefSeq" id="WP_215954242.1">
    <property type="nucleotide sequence ID" value="NZ_CP076405.1"/>
</dbReference>
<evidence type="ECO:0000256" key="1">
    <source>
        <dbReference type="SAM" id="Coils"/>
    </source>
</evidence>
<evidence type="ECO:0000313" key="3">
    <source>
        <dbReference type="Proteomes" id="UP000682358"/>
    </source>
</evidence>
<dbReference type="EMBL" id="CP076405">
    <property type="protein sequence ID" value="QWQ20528.1"/>
    <property type="molecule type" value="Genomic_DNA"/>
</dbReference>
<reference evidence="2" key="1">
    <citation type="submission" date="2021-06" db="EMBL/GenBank/DDBJ databases">
        <title>Emergence of genetically related NDM-1-producing Providencia rettgeri strains in Argentina.</title>
        <authorList>
            <person name="Pasteran F."/>
            <person name="Meo A."/>
            <person name="Gomez S."/>
            <person name="Derdoy L."/>
            <person name="Albronoz E."/>
            <person name="Faccone D."/>
            <person name="Guerriero L."/>
            <person name="Archuby D."/>
            <person name="Tarzia A."/>
            <person name="Lopez M."/>
            <person name="Corso A."/>
        </authorList>
    </citation>
    <scope>NUCLEOTIDE SEQUENCE</scope>
    <source>
        <strain evidence="2">PreM15628</strain>
    </source>
</reference>